<evidence type="ECO:0000313" key="1">
    <source>
        <dbReference type="EMBL" id="MBW90629.1"/>
    </source>
</evidence>
<dbReference type="EMBL" id="GGEC01010145">
    <property type="protein sequence ID" value="MBW90628.1"/>
    <property type="molecule type" value="Transcribed_RNA"/>
</dbReference>
<dbReference type="EMBL" id="GGEC01010146">
    <property type="protein sequence ID" value="MBW90629.1"/>
    <property type="molecule type" value="Transcribed_RNA"/>
</dbReference>
<sequence length="58" mass="6580">MIWRRRCRTMIADMPSLISISSRLISAGKARSSSLHGTSFNLFAPIFSRLNYAEYGQL</sequence>
<reference evidence="1" key="1">
    <citation type="submission" date="2018-02" db="EMBL/GenBank/DDBJ databases">
        <title>Rhizophora mucronata_Transcriptome.</title>
        <authorList>
            <person name="Meera S.P."/>
            <person name="Sreeshan A."/>
            <person name="Augustine A."/>
        </authorList>
    </citation>
    <scope>NUCLEOTIDE SEQUENCE</scope>
    <source>
        <tissue evidence="1">Leaf</tissue>
    </source>
</reference>
<dbReference type="AlphaFoldDB" id="A0A2P2JAZ4"/>
<protein>
    <submittedName>
        <fullName evidence="1">Cofilin/actin-depolymerizing factor-like protein</fullName>
    </submittedName>
</protein>
<accession>A0A2P2JAZ4</accession>
<organism evidence="1">
    <name type="scientific">Rhizophora mucronata</name>
    <name type="common">Asiatic mangrove</name>
    <dbReference type="NCBI Taxonomy" id="61149"/>
    <lineage>
        <taxon>Eukaryota</taxon>
        <taxon>Viridiplantae</taxon>
        <taxon>Streptophyta</taxon>
        <taxon>Embryophyta</taxon>
        <taxon>Tracheophyta</taxon>
        <taxon>Spermatophyta</taxon>
        <taxon>Magnoliopsida</taxon>
        <taxon>eudicotyledons</taxon>
        <taxon>Gunneridae</taxon>
        <taxon>Pentapetalae</taxon>
        <taxon>rosids</taxon>
        <taxon>fabids</taxon>
        <taxon>Malpighiales</taxon>
        <taxon>Rhizophoraceae</taxon>
        <taxon>Rhizophora</taxon>
    </lineage>
</organism>
<name>A0A2P2JAZ4_RHIMU</name>
<proteinExistence type="predicted"/>